<dbReference type="InterPro" id="IPR029063">
    <property type="entry name" value="SAM-dependent_MTases_sf"/>
</dbReference>
<dbReference type="GO" id="GO:0046872">
    <property type="term" value="F:metal ion binding"/>
    <property type="evidence" value="ECO:0007669"/>
    <property type="project" value="UniProtKB-KW"/>
</dbReference>
<keyword evidence="4" id="KW-1185">Reference proteome</keyword>
<dbReference type="VEuPathDB" id="FungiDB:SPRG_05576"/>
<evidence type="ECO:0000313" key="3">
    <source>
        <dbReference type="EMBL" id="KDO29623.1"/>
    </source>
</evidence>
<dbReference type="OMA" id="CHANDRC"/>
<dbReference type="GO" id="GO:0008168">
    <property type="term" value="F:methyltransferase activity"/>
    <property type="evidence" value="ECO:0007669"/>
    <property type="project" value="InterPro"/>
</dbReference>
<gene>
    <name evidence="3" type="ORF">SPRG_05576</name>
</gene>
<dbReference type="AlphaFoldDB" id="A0A067CGJ9"/>
<proteinExistence type="predicted"/>
<dbReference type="EMBL" id="KK583205">
    <property type="protein sequence ID" value="KDO29623.1"/>
    <property type="molecule type" value="Genomic_DNA"/>
</dbReference>
<dbReference type="Proteomes" id="UP000030745">
    <property type="component" value="Unassembled WGS sequence"/>
</dbReference>
<keyword evidence="2" id="KW-0460">Magnesium</keyword>
<evidence type="ECO:0000256" key="1">
    <source>
        <dbReference type="ARBA" id="ARBA00022723"/>
    </source>
</evidence>
<protein>
    <recommendedName>
        <fullName evidence="5">S-adenosyl-L-methionine-dependent methyltransferase</fullName>
    </recommendedName>
</protein>
<evidence type="ECO:0000256" key="2">
    <source>
        <dbReference type="ARBA" id="ARBA00022842"/>
    </source>
</evidence>
<evidence type="ECO:0000313" key="4">
    <source>
        <dbReference type="Proteomes" id="UP000030745"/>
    </source>
</evidence>
<dbReference type="Gene3D" id="1.10.1200.270">
    <property type="entry name" value="Methyltransferase, alpha-helical capping domain"/>
    <property type="match status" value="1"/>
</dbReference>
<dbReference type="RefSeq" id="XP_012199683.1">
    <property type="nucleotide sequence ID" value="XM_012344293.1"/>
</dbReference>
<dbReference type="GeneID" id="24127966"/>
<dbReference type="Gene3D" id="3.40.50.150">
    <property type="entry name" value="Vaccinia Virus protein VP39"/>
    <property type="match status" value="1"/>
</dbReference>
<evidence type="ECO:0008006" key="5">
    <source>
        <dbReference type="Google" id="ProtNLM"/>
    </source>
</evidence>
<dbReference type="InterPro" id="IPR042086">
    <property type="entry name" value="MeTrfase_capping"/>
</dbReference>
<sequence length="347" mass="38367">MEGGGAYNKAGLNQLSIVHRTSAFLQDSVNHLAVAKQHAPLLRIADLGASQGRNSVELLATVLKQLHASLPSPLSREYLVYHEDQPGNDFESLFQTLHGPASYLDRFPNVYASVISKSFYERVLPSESVDLALSYVSLQWLSKLPTPLPGRHVTMFVPHKAPPALVHEWKTAAHNDLVRFLQLRAVELSDNGVLCTTMVSKTHSPTAELLHKAFGTWVVEAVANGLVSPTTMEAMGLPLYFRSEDEVRVATADVPELTLTALETVSLEMPFEDVAAVANFFSVIMKSALMAHLTDDERANMALHNALEASLLRHFDVLVDVHGVMQPLYKSVTIDYIYAAWTRRSRN</sequence>
<dbReference type="KEGG" id="spar:SPRG_05576"/>
<dbReference type="Pfam" id="PF03492">
    <property type="entry name" value="Methyltransf_7"/>
    <property type="match status" value="1"/>
</dbReference>
<reference evidence="3 4" key="1">
    <citation type="journal article" date="2013" name="PLoS Genet.">
        <title>Distinctive expansion of potential virulence genes in the genome of the oomycete fish pathogen Saprolegnia parasitica.</title>
        <authorList>
            <person name="Jiang R.H."/>
            <person name="de Bruijn I."/>
            <person name="Haas B.J."/>
            <person name="Belmonte R."/>
            <person name="Lobach L."/>
            <person name="Christie J."/>
            <person name="van den Ackerveken G."/>
            <person name="Bottin A."/>
            <person name="Bulone V."/>
            <person name="Diaz-Moreno S.M."/>
            <person name="Dumas B."/>
            <person name="Fan L."/>
            <person name="Gaulin E."/>
            <person name="Govers F."/>
            <person name="Grenville-Briggs L.J."/>
            <person name="Horner N.R."/>
            <person name="Levin J.Z."/>
            <person name="Mammella M."/>
            <person name="Meijer H.J."/>
            <person name="Morris P."/>
            <person name="Nusbaum C."/>
            <person name="Oome S."/>
            <person name="Phillips A.J."/>
            <person name="van Rooyen D."/>
            <person name="Rzeszutek E."/>
            <person name="Saraiva M."/>
            <person name="Secombes C.J."/>
            <person name="Seidl M.F."/>
            <person name="Snel B."/>
            <person name="Stassen J.H."/>
            <person name="Sykes S."/>
            <person name="Tripathy S."/>
            <person name="van den Berg H."/>
            <person name="Vega-Arreguin J.C."/>
            <person name="Wawra S."/>
            <person name="Young S.K."/>
            <person name="Zeng Q."/>
            <person name="Dieguez-Uribeondo J."/>
            <person name="Russ C."/>
            <person name="Tyler B.M."/>
            <person name="van West P."/>
        </authorList>
    </citation>
    <scope>NUCLEOTIDE SEQUENCE [LARGE SCALE GENOMIC DNA]</scope>
    <source>
        <strain evidence="3 4">CBS 223.65</strain>
    </source>
</reference>
<dbReference type="InterPro" id="IPR005299">
    <property type="entry name" value="MeTrfase_7"/>
</dbReference>
<accession>A0A067CGJ9</accession>
<dbReference type="OrthoDB" id="68782at2759"/>
<name>A0A067CGJ9_SAPPC</name>
<keyword evidence="1" id="KW-0479">Metal-binding</keyword>
<dbReference type="PANTHER" id="PTHR31009">
    <property type="entry name" value="S-ADENOSYL-L-METHIONINE:CARBOXYL METHYLTRANSFERASE FAMILY PROTEIN"/>
    <property type="match status" value="1"/>
</dbReference>
<dbReference type="SUPFAM" id="SSF53335">
    <property type="entry name" value="S-adenosyl-L-methionine-dependent methyltransferases"/>
    <property type="match status" value="1"/>
</dbReference>
<organism evidence="3 4">
    <name type="scientific">Saprolegnia parasitica (strain CBS 223.65)</name>
    <dbReference type="NCBI Taxonomy" id="695850"/>
    <lineage>
        <taxon>Eukaryota</taxon>
        <taxon>Sar</taxon>
        <taxon>Stramenopiles</taxon>
        <taxon>Oomycota</taxon>
        <taxon>Saprolegniomycetes</taxon>
        <taxon>Saprolegniales</taxon>
        <taxon>Saprolegniaceae</taxon>
        <taxon>Saprolegnia</taxon>
    </lineage>
</organism>